<dbReference type="EMBL" id="JAMZEL010000006">
    <property type="protein sequence ID" value="MCP1383866.1"/>
    <property type="molecule type" value="Genomic_DNA"/>
</dbReference>
<gene>
    <name evidence="2" type="ORF">NCI00_15575</name>
</gene>
<accession>A0ABT1FQ18</accession>
<evidence type="ECO:0000256" key="1">
    <source>
        <dbReference type="SAM" id="SignalP"/>
    </source>
</evidence>
<dbReference type="RefSeq" id="WP_253529018.1">
    <property type="nucleotide sequence ID" value="NZ_JAMZEL010000006.1"/>
</dbReference>
<feature type="chain" id="PRO_5047450539" evidence="1">
    <location>
        <begin position="24"/>
        <end position="81"/>
    </location>
</feature>
<comment type="caution">
    <text evidence="2">The sequence shown here is derived from an EMBL/GenBank/DDBJ whole genome shotgun (WGS) entry which is preliminary data.</text>
</comment>
<organism evidence="2 3">
    <name type="scientific">Runella salmonicolor</name>
    <dbReference type="NCBI Taxonomy" id="2950278"/>
    <lineage>
        <taxon>Bacteria</taxon>
        <taxon>Pseudomonadati</taxon>
        <taxon>Bacteroidota</taxon>
        <taxon>Cytophagia</taxon>
        <taxon>Cytophagales</taxon>
        <taxon>Spirosomataceae</taxon>
        <taxon>Runella</taxon>
    </lineage>
</organism>
<protein>
    <submittedName>
        <fullName evidence="2">Uncharacterized protein</fullName>
    </submittedName>
</protein>
<reference evidence="2 3" key="1">
    <citation type="submission" date="2022-06" db="EMBL/GenBank/DDBJ databases">
        <title>Runella sp. S5 genome sequencing.</title>
        <authorList>
            <person name="Park S."/>
        </authorList>
    </citation>
    <scope>NUCLEOTIDE SEQUENCE [LARGE SCALE GENOMIC DNA]</scope>
    <source>
        <strain evidence="2 3">S5</strain>
    </source>
</reference>
<sequence length="81" mass="8654">MKMVLFAVLLSTTAMLTCSDTSAQSERPAALCCFNECRMSETVNCAKRPTEVSVNDLPSVGCAIPLGQLEKLIEADQTAAK</sequence>
<keyword evidence="1" id="KW-0732">Signal</keyword>
<dbReference type="Proteomes" id="UP001204772">
    <property type="component" value="Unassembled WGS sequence"/>
</dbReference>
<name>A0ABT1FQ18_9BACT</name>
<feature type="signal peptide" evidence="1">
    <location>
        <begin position="1"/>
        <end position="23"/>
    </location>
</feature>
<keyword evidence="3" id="KW-1185">Reference proteome</keyword>
<evidence type="ECO:0000313" key="2">
    <source>
        <dbReference type="EMBL" id="MCP1383866.1"/>
    </source>
</evidence>
<evidence type="ECO:0000313" key="3">
    <source>
        <dbReference type="Proteomes" id="UP001204772"/>
    </source>
</evidence>
<proteinExistence type="predicted"/>